<proteinExistence type="inferred from homology"/>
<comment type="similarity">
    <text evidence="2">Belongs to the CYRI family.</text>
</comment>
<dbReference type="AlphaFoldDB" id="A0A1Y1VKX5"/>
<comment type="subcellular location">
    <subcellularLocation>
        <location evidence="1">Membrane</location>
        <topology evidence="1">Lipid-anchor</topology>
    </subcellularLocation>
</comment>
<organism evidence="6 7">
    <name type="scientific">Piromyces finnis</name>
    <dbReference type="NCBI Taxonomy" id="1754191"/>
    <lineage>
        <taxon>Eukaryota</taxon>
        <taxon>Fungi</taxon>
        <taxon>Fungi incertae sedis</taxon>
        <taxon>Chytridiomycota</taxon>
        <taxon>Chytridiomycota incertae sedis</taxon>
        <taxon>Neocallimastigomycetes</taxon>
        <taxon>Neocallimastigales</taxon>
        <taxon>Neocallimastigaceae</taxon>
        <taxon>Piromyces</taxon>
    </lineage>
</organism>
<dbReference type="InterPro" id="IPR016024">
    <property type="entry name" value="ARM-type_fold"/>
</dbReference>
<evidence type="ECO:0000259" key="5">
    <source>
        <dbReference type="Pfam" id="PF07159"/>
    </source>
</evidence>
<dbReference type="InterPro" id="IPR039789">
    <property type="entry name" value="CYRI"/>
</dbReference>
<dbReference type="GO" id="GO:0030833">
    <property type="term" value="P:regulation of actin filament polymerization"/>
    <property type="evidence" value="ECO:0007669"/>
    <property type="project" value="InterPro"/>
</dbReference>
<dbReference type="SUPFAM" id="SSF48371">
    <property type="entry name" value="ARM repeat"/>
    <property type="match status" value="1"/>
</dbReference>
<keyword evidence="4" id="KW-0449">Lipoprotein</keyword>
<dbReference type="PANTHER" id="PTHR12422">
    <property type="entry name" value="GH09096P"/>
    <property type="match status" value="1"/>
</dbReference>
<evidence type="ECO:0000313" key="7">
    <source>
        <dbReference type="Proteomes" id="UP000193719"/>
    </source>
</evidence>
<dbReference type="GO" id="GO:0031267">
    <property type="term" value="F:small GTPase binding"/>
    <property type="evidence" value="ECO:0007669"/>
    <property type="project" value="InterPro"/>
</dbReference>
<accession>A0A1Y1VKX5</accession>
<protein>
    <submittedName>
        <fullName evidence="6">DUF1394-domain-containing protein</fullName>
    </submittedName>
</protein>
<dbReference type="EMBL" id="MCFH01000004">
    <property type="protein sequence ID" value="ORX58536.1"/>
    <property type="molecule type" value="Genomic_DNA"/>
</dbReference>
<keyword evidence="7" id="KW-1185">Reference proteome</keyword>
<gene>
    <name evidence="6" type="ORF">BCR36DRAFT_409046</name>
</gene>
<dbReference type="InterPro" id="IPR009828">
    <property type="entry name" value="CYRIA/CYRIB_Rac1-bd"/>
</dbReference>
<keyword evidence="3" id="KW-0472">Membrane</keyword>
<dbReference type="GO" id="GO:0016020">
    <property type="term" value="C:membrane"/>
    <property type="evidence" value="ECO:0007669"/>
    <property type="project" value="UniProtKB-SubCell"/>
</dbReference>
<evidence type="ECO:0000256" key="3">
    <source>
        <dbReference type="ARBA" id="ARBA00023136"/>
    </source>
</evidence>
<dbReference type="OrthoDB" id="60973at2759"/>
<sequence>MGNAFSIFGSGDSIPDILLDLDCTNTKPEEVEVYKYATKILQPTEAVLKSLKQYTGCGELIRKAISTPNRQNEEEAWNALCPSVSKLKDYYEFAQKIAEAFPQLLKKLCTGNVENNLRNFQTVLKCFGDILHFVSQWDDLKMTNPAIQNDFSYYRRTLSRNKGTQSDKIPVQDELANKMSLFYAYSTPMLKIITDATLECINNDPDISLSQVTQCLSMLSYSHYNSIVKNRIANPQLKPYCLRVMTICIILYDHIEPNGVFIKASKVNIKGYIKIIQNNGGTDTEPLLNALRYTSKHLNDETTPKNIKAILTS</sequence>
<dbReference type="Pfam" id="PF07159">
    <property type="entry name" value="CYRIA-B_Rac1-bd"/>
    <property type="match status" value="1"/>
</dbReference>
<dbReference type="Proteomes" id="UP000193719">
    <property type="component" value="Unassembled WGS sequence"/>
</dbReference>
<evidence type="ECO:0000256" key="4">
    <source>
        <dbReference type="ARBA" id="ARBA00023288"/>
    </source>
</evidence>
<reference evidence="6 7" key="2">
    <citation type="submission" date="2016-08" db="EMBL/GenBank/DDBJ databases">
        <title>Pervasive Adenine N6-methylation of Active Genes in Fungi.</title>
        <authorList>
            <consortium name="DOE Joint Genome Institute"/>
            <person name="Mondo S.J."/>
            <person name="Dannebaum R.O."/>
            <person name="Kuo R.C."/>
            <person name="Labutti K."/>
            <person name="Haridas S."/>
            <person name="Kuo A."/>
            <person name="Salamov A."/>
            <person name="Ahrendt S.R."/>
            <person name="Lipzen A."/>
            <person name="Sullivan W."/>
            <person name="Andreopoulos W.B."/>
            <person name="Clum A."/>
            <person name="Lindquist E."/>
            <person name="Daum C."/>
            <person name="Ramamoorthy G.K."/>
            <person name="Gryganskyi A."/>
            <person name="Culley D."/>
            <person name="Magnuson J.K."/>
            <person name="James T.Y."/>
            <person name="O'Malley M.A."/>
            <person name="Stajich J.E."/>
            <person name="Spatafora J.W."/>
            <person name="Visel A."/>
            <person name="Grigoriev I.V."/>
        </authorList>
    </citation>
    <scope>NUCLEOTIDE SEQUENCE [LARGE SCALE GENOMIC DNA]</scope>
    <source>
        <strain evidence="7">finn</strain>
    </source>
</reference>
<reference evidence="6 7" key="1">
    <citation type="submission" date="2016-08" db="EMBL/GenBank/DDBJ databases">
        <title>Genomes of anaerobic fungi encode conserved fungal cellulosomes for biomass hydrolysis.</title>
        <authorList>
            <consortium name="DOE Joint Genome Institute"/>
            <person name="Haitjema C.H."/>
            <person name="Gilmore S.P."/>
            <person name="Henske J.K."/>
            <person name="Solomon K.V."/>
            <person name="De Groot R."/>
            <person name="Kuo A."/>
            <person name="Mondo S.J."/>
            <person name="Salamov A.A."/>
            <person name="Labutti K."/>
            <person name="Zhao Z."/>
            <person name="Chiniquy J."/>
            <person name="Barry K."/>
            <person name="Brewer H.M."/>
            <person name="Purvine S.O."/>
            <person name="Wright A.T."/>
            <person name="Boxma B."/>
            <person name="Van Alen T."/>
            <person name="Hackstein J.H."/>
            <person name="Baker S.E."/>
            <person name="Grigoriev I.V."/>
            <person name="O'Malley M.A."/>
        </authorList>
    </citation>
    <scope>NUCLEOTIDE SEQUENCE [LARGE SCALE GENOMIC DNA]</scope>
    <source>
        <strain evidence="7">finn</strain>
    </source>
</reference>
<feature type="domain" description="CYRIA/CYRIB Rac1 binding" evidence="5">
    <location>
        <begin position="17"/>
        <end position="308"/>
    </location>
</feature>
<evidence type="ECO:0000256" key="1">
    <source>
        <dbReference type="ARBA" id="ARBA00004635"/>
    </source>
</evidence>
<evidence type="ECO:0000313" key="6">
    <source>
        <dbReference type="EMBL" id="ORX58536.1"/>
    </source>
</evidence>
<name>A0A1Y1VKX5_9FUNG</name>
<evidence type="ECO:0000256" key="2">
    <source>
        <dbReference type="ARBA" id="ARBA00005778"/>
    </source>
</evidence>
<comment type="caution">
    <text evidence="6">The sequence shown here is derived from an EMBL/GenBank/DDBJ whole genome shotgun (WGS) entry which is preliminary data.</text>
</comment>